<dbReference type="InterPro" id="IPR002731">
    <property type="entry name" value="ATPase_BadF"/>
</dbReference>
<name>A0A1J5SD68_9ZZZZ</name>
<feature type="domain" description="ATPase BadF/BadG/BcrA/BcrD type" evidence="1">
    <location>
        <begin position="13"/>
        <end position="310"/>
    </location>
</feature>
<dbReference type="InterPro" id="IPR052519">
    <property type="entry name" value="Euk-type_GlcNAc_Kinase"/>
</dbReference>
<dbReference type="EMBL" id="MLJW01000043">
    <property type="protein sequence ID" value="OIR06433.1"/>
    <property type="molecule type" value="Genomic_DNA"/>
</dbReference>
<dbReference type="EC" id="2.7.1.8" evidence="2"/>
<gene>
    <name evidence="2" type="primary">gspK_2</name>
    <name evidence="2" type="ORF">GALL_113430</name>
</gene>
<dbReference type="Pfam" id="PF01869">
    <property type="entry name" value="BcrAD_BadFG"/>
    <property type="match status" value="1"/>
</dbReference>
<dbReference type="GO" id="GO:0047931">
    <property type="term" value="F:glucosamine kinase activity"/>
    <property type="evidence" value="ECO:0007669"/>
    <property type="project" value="UniProtKB-EC"/>
</dbReference>
<evidence type="ECO:0000313" key="2">
    <source>
        <dbReference type="EMBL" id="OIR06433.1"/>
    </source>
</evidence>
<evidence type="ECO:0000259" key="1">
    <source>
        <dbReference type="Pfam" id="PF01869"/>
    </source>
</evidence>
<comment type="caution">
    <text evidence="2">The sequence shown here is derived from an EMBL/GenBank/DDBJ whole genome shotgun (WGS) entry which is preliminary data.</text>
</comment>
<dbReference type="CDD" id="cd24007">
    <property type="entry name" value="ASKHA_NBD_eukNAGK-like"/>
    <property type="match status" value="1"/>
</dbReference>
<protein>
    <submittedName>
        <fullName evidence="2">Glucosamine kinase GspK</fullName>
        <ecNumber evidence="2">2.7.1.8</ecNumber>
    </submittedName>
</protein>
<dbReference type="PANTHER" id="PTHR43190:SF3">
    <property type="entry name" value="N-ACETYL-D-GLUCOSAMINE KINASE"/>
    <property type="match status" value="1"/>
</dbReference>
<dbReference type="AlphaFoldDB" id="A0A1J5SD68"/>
<reference evidence="2" key="1">
    <citation type="submission" date="2016-10" db="EMBL/GenBank/DDBJ databases">
        <title>Sequence of Gallionella enrichment culture.</title>
        <authorList>
            <person name="Poehlein A."/>
            <person name="Muehling M."/>
            <person name="Daniel R."/>
        </authorList>
    </citation>
    <scope>NUCLEOTIDE SEQUENCE</scope>
</reference>
<keyword evidence="2" id="KW-0418">Kinase</keyword>
<dbReference type="PANTHER" id="PTHR43190">
    <property type="entry name" value="N-ACETYL-D-GLUCOSAMINE KINASE"/>
    <property type="match status" value="1"/>
</dbReference>
<dbReference type="InterPro" id="IPR043129">
    <property type="entry name" value="ATPase_NBD"/>
</dbReference>
<sequence length="336" mass="33837">MPARPSDSKELLIGIDAGGTGTRAVLVAPGGTVLGYGSAGPANVNTVGLDAALAQVLEATRAAWASAGLPASPAASAFIGAAGLRASGSRERLIERFQAAGAVRPRHCDASGDTESAHAGALAGSPGITLMVGTGSYCLGSDSSGRRAECGGWGWLLDDVGGGAFLGLEALKAAVRALDGRSEPTSLSARITRHTNLPDVRSLPALIQRADSLPTLLASLAPLVLDEARAGDSVAGSVLARGAAGLAELAVTVSRSLAWQQPPVVAITGGLGRSGEPYQPLVEAAVLQRLPSSLTLPPRLPPVGGAALLAARLLGWPVDQTFVERLRASLPARKSP</sequence>
<proteinExistence type="predicted"/>
<accession>A0A1J5SD68</accession>
<organism evidence="2">
    <name type="scientific">mine drainage metagenome</name>
    <dbReference type="NCBI Taxonomy" id="410659"/>
    <lineage>
        <taxon>unclassified sequences</taxon>
        <taxon>metagenomes</taxon>
        <taxon>ecological metagenomes</taxon>
    </lineage>
</organism>
<dbReference type="Gene3D" id="3.30.420.40">
    <property type="match status" value="2"/>
</dbReference>
<keyword evidence="2" id="KW-0808">Transferase</keyword>
<dbReference type="SUPFAM" id="SSF53067">
    <property type="entry name" value="Actin-like ATPase domain"/>
    <property type="match status" value="2"/>
</dbReference>